<dbReference type="GO" id="GO:0005524">
    <property type="term" value="F:ATP binding"/>
    <property type="evidence" value="ECO:0007669"/>
    <property type="project" value="UniProtKB-KW"/>
</dbReference>
<protein>
    <recommendedName>
        <fullName evidence="2">FAD synthase</fullName>
        <ecNumber evidence="2">2.7.7.2</ecNumber>
    </recommendedName>
</protein>
<dbReference type="GO" id="GO:0016301">
    <property type="term" value="F:kinase activity"/>
    <property type="evidence" value="ECO:0007669"/>
    <property type="project" value="UniProtKB-KW"/>
</dbReference>
<keyword evidence="4" id="KW-0288">FMN</keyword>
<keyword evidence="3" id="KW-0285">Flavoprotein</keyword>
<name>A0A378W2X3_NEIGO</name>
<sequence>MTACFTTYPNATMKIRLGRHNAPDFPHGAAVTIGNFDGVHLGHKHILQNSASKPIRADYPSWPSFSNPNPKNFSHSVPAKPALPYQPLRTKLELLEGTGCVDAAWVLRFDRNFPKYPRKHLSTACCVKP</sequence>
<dbReference type="AlphaFoldDB" id="A0A378W2X3"/>
<keyword evidence="8" id="KW-0274">FAD</keyword>
<dbReference type="GO" id="GO:0009231">
    <property type="term" value="P:riboflavin biosynthetic process"/>
    <property type="evidence" value="ECO:0007669"/>
    <property type="project" value="InterPro"/>
</dbReference>
<accession>A0A378W2X3</accession>
<evidence type="ECO:0000256" key="3">
    <source>
        <dbReference type="ARBA" id="ARBA00022630"/>
    </source>
</evidence>
<evidence type="ECO:0000256" key="10">
    <source>
        <dbReference type="ARBA" id="ARBA00049494"/>
    </source>
</evidence>
<evidence type="ECO:0000256" key="1">
    <source>
        <dbReference type="ARBA" id="ARBA00004726"/>
    </source>
</evidence>
<dbReference type="EMBL" id="UGRI01000001">
    <property type="protein sequence ID" value="SUA24824.1"/>
    <property type="molecule type" value="Genomic_DNA"/>
</dbReference>
<dbReference type="EC" id="2.7.7.2" evidence="2"/>
<dbReference type="Gene3D" id="3.40.50.620">
    <property type="entry name" value="HUPs"/>
    <property type="match status" value="1"/>
</dbReference>
<dbReference type="GO" id="GO:0003919">
    <property type="term" value="F:FMN adenylyltransferase activity"/>
    <property type="evidence" value="ECO:0007669"/>
    <property type="project" value="UniProtKB-EC"/>
</dbReference>
<dbReference type="InterPro" id="IPR015864">
    <property type="entry name" value="FAD_synthase"/>
</dbReference>
<proteinExistence type="predicted"/>
<dbReference type="GO" id="GO:0006747">
    <property type="term" value="P:FAD biosynthetic process"/>
    <property type="evidence" value="ECO:0007669"/>
    <property type="project" value="UniProtKB-UniPathway"/>
</dbReference>
<gene>
    <name evidence="12" type="primary">ribF_3</name>
    <name evidence="12" type="ORF">NCTC11421_02830</name>
</gene>
<comment type="pathway">
    <text evidence="1">Cofactor biosynthesis; FAD biosynthesis; FAD from FMN: step 1/1.</text>
</comment>
<evidence type="ECO:0000256" key="9">
    <source>
        <dbReference type="ARBA" id="ARBA00022840"/>
    </source>
</evidence>
<reference evidence="12" key="1">
    <citation type="submission" date="2018-06" db="EMBL/GenBank/DDBJ databases">
        <authorList>
            <consortium name="Pathogen Informatics"/>
            <person name="Doyle S."/>
        </authorList>
    </citation>
    <scope>NUCLEOTIDE SEQUENCE [LARGE SCALE GENOMIC DNA]</scope>
    <source>
        <strain evidence="12">NCTC11421</strain>
    </source>
</reference>
<keyword evidence="9" id="KW-0067">ATP-binding</keyword>
<keyword evidence="7" id="KW-0547">Nucleotide-binding</keyword>
<keyword evidence="5 12" id="KW-0808">Transferase</keyword>
<evidence type="ECO:0000256" key="7">
    <source>
        <dbReference type="ARBA" id="ARBA00022741"/>
    </source>
</evidence>
<keyword evidence="6 12" id="KW-0548">Nucleotidyltransferase</keyword>
<evidence type="ECO:0000256" key="6">
    <source>
        <dbReference type="ARBA" id="ARBA00022695"/>
    </source>
</evidence>
<dbReference type="SUPFAM" id="SSF52374">
    <property type="entry name" value="Nucleotidylyl transferase"/>
    <property type="match status" value="1"/>
</dbReference>
<feature type="domain" description="FAD synthetase" evidence="11">
    <location>
        <begin position="25"/>
        <end position="118"/>
    </location>
</feature>
<dbReference type="UniPathway" id="UPA00277">
    <property type="reaction ID" value="UER00407"/>
</dbReference>
<evidence type="ECO:0000259" key="11">
    <source>
        <dbReference type="Pfam" id="PF06574"/>
    </source>
</evidence>
<organism evidence="12">
    <name type="scientific">Neisseria gonorrhoeae</name>
    <dbReference type="NCBI Taxonomy" id="485"/>
    <lineage>
        <taxon>Bacteria</taxon>
        <taxon>Pseudomonadati</taxon>
        <taxon>Pseudomonadota</taxon>
        <taxon>Betaproteobacteria</taxon>
        <taxon>Neisseriales</taxon>
        <taxon>Neisseriaceae</taxon>
        <taxon>Neisseria</taxon>
    </lineage>
</organism>
<dbReference type="InterPro" id="IPR014729">
    <property type="entry name" value="Rossmann-like_a/b/a_fold"/>
</dbReference>
<keyword evidence="12" id="KW-0418">Kinase</keyword>
<evidence type="ECO:0000313" key="12">
    <source>
        <dbReference type="EMBL" id="SUA24824.1"/>
    </source>
</evidence>
<evidence type="ECO:0000256" key="4">
    <source>
        <dbReference type="ARBA" id="ARBA00022643"/>
    </source>
</evidence>
<evidence type="ECO:0000256" key="8">
    <source>
        <dbReference type="ARBA" id="ARBA00022827"/>
    </source>
</evidence>
<dbReference type="Pfam" id="PF06574">
    <property type="entry name" value="FAD_syn"/>
    <property type="match status" value="1"/>
</dbReference>
<evidence type="ECO:0000256" key="5">
    <source>
        <dbReference type="ARBA" id="ARBA00022679"/>
    </source>
</evidence>
<evidence type="ECO:0000256" key="2">
    <source>
        <dbReference type="ARBA" id="ARBA00012393"/>
    </source>
</evidence>
<comment type="catalytic activity">
    <reaction evidence="10">
        <text>FMN + ATP + H(+) = FAD + diphosphate</text>
        <dbReference type="Rhea" id="RHEA:17237"/>
        <dbReference type="ChEBI" id="CHEBI:15378"/>
        <dbReference type="ChEBI" id="CHEBI:30616"/>
        <dbReference type="ChEBI" id="CHEBI:33019"/>
        <dbReference type="ChEBI" id="CHEBI:57692"/>
        <dbReference type="ChEBI" id="CHEBI:58210"/>
        <dbReference type="EC" id="2.7.7.2"/>
    </reaction>
</comment>